<dbReference type="STRING" id="1123010.SAMN02745724_05445"/>
<dbReference type="OrthoDB" id="9796370at2"/>
<evidence type="ECO:0000313" key="2">
    <source>
        <dbReference type="Proteomes" id="UP000198862"/>
    </source>
</evidence>
<name>A0A1I1V8B8_9GAMM</name>
<sequence length="530" mass="61512">MKIGWRALQCNQHYRRHDRWVGHNHDDTSFYYEAVLVCASEDKFEIIKFANCASGVTEPTAELPLDPPPEPITDPEVLKRFEELESSSTFWDDEDEELPLIEGGSKYAKDDDFQRLVLETNSFINLMVMAPKESASIIMANCIREPGAKHRYSSLDIDKGYGLTRRLMGLFPPFYTKTPFLELLTISPDQGIRVILRLTEIATSEWLTEERMRREHDRQNMFDEGYPLSINLLIKGVAKQYYGERRWMHACRNTTIVPQLLTCALMSLEKWLSDKLDNGEDISQEIEELLTKSDSLAIAGVCIQLAKKESSLFKGALFELLMCPWIFVYDLHHCIGDESHQMIGHGMRETEHQFNEAKNWHLREYRKTHLDTIIFQLILSDKEFENKVSGELLSAMQSWLDDSSKGDEHYAFILRLRHQFEVKNWTVFENKEGNIQFNFNAPSELLELQKKDEIYFEAKQLLIHLPHKCLTALNSNEQLDESEYKAVFDKVSNIEPDILELEDEYLSLVRSQCAVAAIIILKREKLPRGC</sequence>
<proteinExistence type="predicted"/>
<dbReference type="Proteomes" id="UP000198862">
    <property type="component" value="Unassembled WGS sequence"/>
</dbReference>
<reference evidence="1 2" key="1">
    <citation type="submission" date="2016-10" db="EMBL/GenBank/DDBJ databases">
        <authorList>
            <person name="de Groot N.N."/>
        </authorList>
    </citation>
    <scope>NUCLEOTIDE SEQUENCE [LARGE SCALE GENOMIC DNA]</scope>
    <source>
        <strain evidence="1 2">DSM 6059</strain>
    </source>
</reference>
<keyword evidence="2" id="KW-1185">Reference proteome</keyword>
<organism evidence="1 2">
    <name type="scientific">Pseudoalteromonas denitrificans DSM 6059</name>
    <dbReference type="NCBI Taxonomy" id="1123010"/>
    <lineage>
        <taxon>Bacteria</taxon>
        <taxon>Pseudomonadati</taxon>
        <taxon>Pseudomonadota</taxon>
        <taxon>Gammaproteobacteria</taxon>
        <taxon>Alteromonadales</taxon>
        <taxon>Pseudoalteromonadaceae</taxon>
        <taxon>Pseudoalteromonas</taxon>
    </lineage>
</organism>
<gene>
    <name evidence="1" type="ORF">SAMN02745724_05445</name>
</gene>
<protein>
    <submittedName>
        <fullName evidence="1">Uncharacterized protein</fullName>
    </submittedName>
</protein>
<dbReference type="EMBL" id="FOLO01000117">
    <property type="protein sequence ID" value="SFD79237.1"/>
    <property type="molecule type" value="Genomic_DNA"/>
</dbReference>
<accession>A0A1I1V8B8</accession>
<evidence type="ECO:0000313" key="1">
    <source>
        <dbReference type="EMBL" id="SFD79237.1"/>
    </source>
</evidence>
<dbReference type="AlphaFoldDB" id="A0A1I1V8B8"/>
<dbReference type="RefSeq" id="WP_091991998.1">
    <property type="nucleotide sequence ID" value="NZ_FOLO01000117.1"/>
</dbReference>